<sequence length="74" mass="8258">MENRFQVFGKCRVVNLCLLLRAFFFCSVVKGQNLEVEFSNDSPKILALDGEIKSSVLGAEAVIVKSYSPHSTFE</sequence>
<dbReference type="Proteomes" id="UP000237105">
    <property type="component" value="Unassembled WGS sequence"/>
</dbReference>
<evidence type="ECO:0000256" key="1">
    <source>
        <dbReference type="SAM" id="SignalP"/>
    </source>
</evidence>
<dbReference type="AlphaFoldDB" id="A0A2P5BQ21"/>
<protein>
    <submittedName>
        <fullName evidence="2">Uncharacterized protein</fullName>
    </submittedName>
</protein>
<reference evidence="3" key="1">
    <citation type="submission" date="2016-06" db="EMBL/GenBank/DDBJ databases">
        <title>Parallel loss of symbiosis genes in relatives of nitrogen-fixing non-legume Parasponia.</title>
        <authorList>
            <person name="Van Velzen R."/>
            <person name="Holmer R."/>
            <person name="Bu F."/>
            <person name="Rutten L."/>
            <person name="Van Zeijl A."/>
            <person name="Liu W."/>
            <person name="Santuari L."/>
            <person name="Cao Q."/>
            <person name="Sharma T."/>
            <person name="Shen D."/>
            <person name="Roswanjaya Y."/>
            <person name="Wardhani T."/>
            <person name="Kalhor M.S."/>
            <person name="Jansen J."/>
            <person name="Van den Hoogen J."/>
            <person name="Gungor B."/>
            <person name="Hartog M."/>
            <person name="Hontelez J."/>
            <person name="Verver J."/>
            <person name="Yang W.-C."/>
            <person name="Schijlen E."/>
            <person name="Repin R."/>
            <person name="Schilthuizen M."/>
            <person name="Schranz E."/>
            <person name="Heidstra R."/>
            <person name="Miyata K."/>
            <person name="Fedorova E."/>
            <person name="Kohlen W."/>
            <person name="Bisseling T."/>
            <person name="Smit S."/>
            <person name="Geurts R."/>
        </authorList>
    </citation>
    <scope>NUCLEOTIDE SEQUENCE [LARGE SCALE GENOMIC DNA]</scope>
    <source>
        <strain evidence="3">cv. WU1-14</strain>
    </source>
</reference>
<dbReference type="EMBL" id="JXTB01000240">
    <property type="protein sequence ID" value="PON50888.1"/>
    <property type="molecule type" value="Genomic_DNA"/>
</dbReference>
<feature type="chain" id="PRO_5015162154" evidence="1">
    <location>
        <begin position="32"/>
        <end position="74"/>
    </location>
</feature>
<organism evidence="2 3">
    <name type="scientific">Parasponia andersonii</name>
    <name type="common">Sponia andersonii</name>
    <dbReference type="NCBI Taxonomy" id="3476"/>
    <lineage>
        <taxon>Eukaryota</taxon>
        <taxon>Viridiplantae</taxon>
        <taxon>Streptophyta</taxon>
        <taxon>Embryophyta</taxon>
        <taxon>Tracheophyta</taxon>
        <taxon>Spermatophyta</taxon>
        <taxon>Magnoliopsida</taxon>
        <taxon>eudicotyledons</taxon>
        <taxon>Gunneridae</taxon>
        <taxon>Pentapetalae</taxon>
        <taxon>rosids</taxon>
        <taxon>fabids</taxon>
        <taxon>Rosales</taxon>
        <taxon>Cannabaceae</taxon>
        <taxon>Parasponia</taxon>
    </lineage>
</organism>
<feature type="signal peptide" evidence="1">
    <location>
        <begin position="1"/>
        <end position="31"/>
    </location>
</feature>
<accession>A0A2P5BQ21</accession>
<evidence type="ECO:0000313" key="3">
    <source>
        <dbReference type="Proteomes" id="UP000237105"/>
    </source>
</evidence>
<gene>
    <name evidence="2" type="ORF">PanWU01x14_220200</name>
</gene>
<feature type="non-terminal residue" evidence="2">
    <location>
        <position position="74"/>
    </location>
</feature>
<comment type="caution">
    <text evidence="2">The sequence shown here is derived from an EMBL/GenBank/DDBJ whole genome shotgun (WGS) entry which is preliminary data.</text>
</comment>
<evidence type="ECO:0000313" key="2">
    <source>
        <dbReference type="EMBL" id="PON50888.1"/>
    </source>
</evidence>
<proteinExistence type="predicted"/>
<keyword evidence="1" id="KW-0732">Signal</keyword>
<name>A0A2P5BQ21_PARAD</name>
<keyword evidence="3" id="KW-1185">Reference proteome</keyword>